<dbReference type="AlphaFoldDB" id="A0A398A8S2"/>
<sequence length="31" mass="3611">MAEWSKAPDSSSGLRKRAWVQIPLLTFFFIK</sequence>
<organism evidence="1 2">
    <name type="scientific">Brassica campestris</name>
    <name type="common">Field mustard</name>
    <dbReference type="NCBI Taxonomy" id="3711"/>
    <lineage>
        <taxon>Eukaryota</taxon>
        <taxon>Viridiplantae</taxon>
        <taxon>Streptophyta</taxon>
        <taxon>Embryophyta</taxon>
        <taxon>Tracheophyta</taxon>
        <taxon>Spermatophyta</taxon>
        <taxon>Magnoliopsida</taxon>
        <taxon>eudicotyledons</taxon>
        <taxon>Gunneridae</taxon>
        <taxon>Pentapetalae</taxon>
        <taxon>rosids</taxon>
        <taxon>malvids</taxon>
        <taxon>Brassicales</taxon>
        <taxon>Brassicaceae</taxon>
        <taxon>Brassiceae</taxon>
        <taxon>Brassica</taxon>
    </lineage>
</organism>
<dbReference type="EMBL" id="CM010629">
    <property type="protein sequence ID" value="RID73084.1"/>
    <property type="molecule type" value="Genomic_DNA"/>
</dbReference>
<protein>
    <submittedName>
        <fullName evidence="1">Uncharacterized protein</fullName>
    </submittedName>
</protein>
<accession>A0A398A8S2</accession>
<evidence type="ECO:0000313" key="2">
    <source>
        <dbReference type="Proteomes" id="UP000264353"/>
    </source>
</evidence>
<evidence type="ECO:0000313" key="1">
    <source>
        <dbReference type="EMBL" id="RID73084.1"/>
    </source>
</evidence>
<gene>
    <name evidence="1" type="ORF">BRARA_B00255</name>
</gene>
<dbReference type="Proteomes" id="UP000264353">
    <property type="component" value="Chromosome A2"/>
</dbReference>
<name>A0A398A8S2_BRACM</name>
<proteinExistence type="predicted"/>
<reference evidence="1 2" key="1">
    <citation type="submission" date="2018-06" db="EMBL/GenBank/DDBJ databases">
        <title>WGS assembly of Brassica rapa FPsc.</title>
        <authorList>
            <person name="Bowman J."/>
            <person name="Kohchi T."/>
            <person name="Yamato K."/>
            <person name="Jenkins J."/>
            <person name="Shu S."/>
            <person name="Ishizaki K."/>
            <person name="Yamaoka S."/>
            <person name="Nishihama R."/>
            <person name="Nakamura Y."/>
            <person name="Berger F."/>
            <person name="Adam C."/>
            <person name="Aki S."/>
            <person name="Althoff F."/>
            <person name="Araki T."/>
            <person name="Arteaga-Vazquez M."/>
            <person name="Balasubrmanian S."/>
            <person name="Bauer D."/>
            <person name="Boehm C."/>
            <person name="Briginshaw L."/>
            <person name="Caballero-Perez J."/>
            <person name="Catarino B."/>
            <person name="Chen F."/>
            <person name="Chiyoda S."/>
            <person name="Chovatia M."/>
            <person name="Davies K."/>
            <person name="Delmans M."/>
            <person name="Demura T."/>
            <person name="Dierschke T."/>
            <person name="Dolan L."/>
            <person name="Dorantes-Acosta A."/>
            <person name="Eklund D."/>
            <person name="Florent S."/>
            <person name="Flores-Sandoval E."/>
            <person name="Fujiyama A."/>
            <person name="Fukuzawa H."/>
            <person name="Galik B."/>
            <person name="Grimanelli D."/>
            <person name="Grimwood J."/>
            <person name="Grossniklaus U."/>
            <person name="Hamada T."/>
            <person name="Haseloff J."/>
            <person name="Hetherington A."/>
            <person name="Higo A."/>
            <person name="Hirakawa Y."/>
            <person name="Hundley H."/>
            <person name="Ikeda Y."/>
            <person name="Inoue K."/>
            <person name="Inoue S."/>
            <person name="Ishida S."/>
            <person name="Jia Q."/>
            <person name="Kakita M."/>
            <person name="Kanazawa T."/>
            <person name="Kawai Y."/>
            <person name="Kawashima T."/>
            <person name="Kennedy M."/>
            <person name="Kinose K."/>
            <person name="Kinoshita T."/>
            <person name="Kohara Y."/>
            <person name="Koide E."/>
            <person name="Komatsu K."/>
            <person name="Kopischke S."/>
            <person name="Kubo M."/>
            <person name="Kyozuka J."/>
            <person name="Lagercrantz U."/>
            <person name="Lin S."/>
            <person name="Lindquist E."/>
            <person name="Lipzen A."/>
            <person name="Lu C."/>
            <person name="Luna E."/>
            <person name="Martienssen R."/>
            <person name="Minamino N."/>
            <person name="Mizutani M."/>
            <person name="Mizutani M."/>
            <person name="Mochizuki N."/>
            <person name="Monte I."/>
            <person name="Mosher R."/>
            <person name="Nagasaki H."/>
            <person name="Nakagami H."/>
            <person name="Naramoto S."/>
            <person name="Nishitani K."/>
            <person name="Ohtani M."/>
            <person name="Okamoto T."/>
            <person name="Okumura M."/>
            <person name="Phillips J."/>
            <person name="Pollak B."/>
            <person name="Reinders A."/>
            <person name="Roevekamp M."/>
            <person name="Sano R."/>
            <person name="Sawa S."/>
            <person name="Schmid M."/>
            <person name="Shirakawa M."/>
            <person name="Solano R."/>
            <person name="Spunde A."/>
            <person name="Suetsugu N."/>
            <person name="Sugano S."/>
            <person name="Sugiyama A."/>
            <person name="Sun R."/>
            <person name="Suzuki Y."/>
            <person name="Takenaka M."/>
            <person name="Takezawa D."/>
            <person name="Tomogane H."/>
            <person name="Tsuzuki M."/>
            <person name="Ueda T."/>
            <person name="Umeda M."/>
            <person name="Ward J."/>
            <person name="Watanabe Y."/>
            <person name="Yazaki K."/>
            <person name="Yokoyama R."/>
            <person name="Yoshitake Y."/>
            <person name="Yotsui I."/>
            <person name="Zachgo S."/>
            <person name="Schmutz J."/>
        </authorList>
    </citation>
    <scope>NUCLEOTIDE SEQUENCE [LARGE SCALE GENOMIC DNA]</scope>
    <source>
        <strain evidence="2">cv. B-3</strain>
    </source>
</reference>